<keyword evidence="4" id="KW-0804">Transcription</keyword>
<evidence type="ECO:0000256" key="2">
    <source>
        <dbReference type="ARBA" id="ARBA00023015"/>
    </source>
</evidence>
<evidence type="ECO:0000256" key="3">
    <source>
        <dbReference type="ARBA" id="ARBA00023125"/>
    </source>
</evidence>
<dbReference type="InterPro" id="IPR005119">
    <property type="entry name" value="LysR_subst-bd"/>
</dbReference>
<dbReference type="InterPro" id="IPR036390">
    <property type="entry name" value="WH_DNA-bd_sf"/>
</dbReference>
<dbReference type="Pfam" id="PF00126">
    <property type="entry name" value="HTH_1"/>
    <property type="match status" value="1"/>
</dbReference>
<feature type="domain" description="HTH lysR-type" evidence="5">
    <location>
        <begin position="1"/>
        <end position="59"/>
    </location>
</feature>
<dbReference type="Proteomes" id="UP001307608">
    <property type="component" value="Chromosome"/>
</dbReference>
<dbReference type="RefSeq" id="WP_265727449.1">
    <property type="nucleotide sequence ID" value="NZ_AP027271.1"/>
</dbReference>
<keyword evidence="3" id="KW-0238">DNA-binding</keyword>
<comment type="similarity">
    <text evidence="1">Belongs to the LysR transcriptional regulatory family.</text>
</comment>
<dbReference type="InterPro" id="IPR036388">
    <property type="entry name" value="WH-like_DNA-bd_sf"/>
</dbReference>
<organism evidence="6 7">
    <name type="scientific">Marinomonas pontica</name>
    <dbReference type="NCBI Taxonomy" id="264739"/>
    <lineage>
        <taxon>Bacteria</taxon>
        <taxon>Pseudomonadati</taxon>
        <taxon>Pseudomonadota</taxon>
        <taxon>Gammaproteobacteria</taxon>
        <taxon>Oceanospirillales</taxon>
        <taxon>Oceanospirillaceae</taxon>
        <taxon>Marinomonas</taxon>
    </lineage>
</organism>
<evidence type="ECO:0000256" key="1">
    <source>
        <dbReference type="ARBA" id="ARBA00009437"/>
    </source>
</evidence>
<proteinExistence type="inferred from homology"/>
<evidence type="ECO:0000259" key="5">
    <source>
        <dbReference type="PROSITE" id="PS50931"/>
    </source>
</evidence>
<dbReference type="Gene3D" id="3.40.190.290">
    <property type="match status" value="1"/>
</dbReference>
<keyword evidence="7" id="KW-1185">Reference proteome</keyword>
<name>A0ABM8F9I2_9GAMM</name>
<evidence type="ECO:0000313" key="6">
    <source>
        <dbReference type="EMBL" id="BDX01649.1"/>
    </source>
</evidence>
<accession>A0ABM8F9I2</accession>
<dbReference type="InterPro" id="IPR000847">
    <property type="entry name" value="LysR_HTH_N"/>
</dbReference>
<dbReference type="InterPro" id="IPR058163">
    <property type="entry name" value="LysR-type_TF_proteobact-type"/>
</dbReference>
<dbReference type="EMBL" id="AP027271">
    <property type="protein sequence ID" value="BDX01649.1"/>
    <property type="molecule type" value="Genomic_DNA"/>
</dbReference>
<gene>
    <name evidence="6" type="ORF">MACH16_03970</name>
</gene>
<protein>
    <submittedName>
        <fullName evidence="6">LysR family transcriptional regulator</fullName>
    </submittedName>
</protein>
<dbReference type="PANTHER" id="PTHR30537">
    <property type="entry name" value="HTH-TYPE TRANSCRIPTIONAL REGULATOR"/>
    <property type="match status" value="1"/>
</dbReference>
<dbReference type="PANTHER" id="PTHR30537:SF72">
    <property type="entry name" value="LYSR FAMILY TRANSCRIPTIONAL REGULATOR"/>
    <property type="match status" value="1"/>
</dbReference>
<reference evidence="6 7" key="1">
    <citation type="submission" date="2023-01" db="EMBL/GenBank/DDBJ databases">
        <title>Complete genome sequence of Marinomonas pontica strain 200518_36.</title>
        <authorList>
            <person name="Ueki S."/>
            <person name="Gajardo G."/>
            <person name="Maruyama F."/>
        </authorList>
    </citation>
    <scope>NUCLEOTIDE SEQUENCE [LARGE SCALE GENOMIC DNA]</scope>
    <source>
        <strain evidence="6 7">200518_36</strain>
    </source>
</reference>
<sequence length="299" mass="33183">MDKFEAMQRFVLVAQSGSFTKAADALGLPKSSVSHSVQSLEKNLGIRLFHRSTRSVTLTQDGETYFPQCQAILAEMDALDSQFQREPDDIRGVLRIDMPSRFASTVVIPHLADFLQTYPNIQLKISSADYRVDPVKQGIDCVVRVGDLNDSSLIARPLTQYRSVNCVSPSYAEKFGIPQTLPELVHHKLIEYSHTLGNIDAQFEYTEDGKVKQLSMPSSLAVNGTDAYLKACLSGLGIAQIPVIGVESFIQQGQLMAILPEYEAAPMPVSLLYPSRRLPPKRLVVFMTWLHTLIAKIEA</sequence>
<evidence type="ECO:0000313" key="7">
    <source>
        <dbReference type="Proteomes" id="UP001307608"/>
    </source>
</evidence>
<dbReference type="CDD" id="cd08472">
    <property type="entry name" value="PBP2_CrgA_like_3"/>
    <property type="match status" value="1"/>
</dbReference>
<evidence type="ECO:0000256" key="4">
    <source>
        <dbReference type="ARBA" id="ARBA00023163"/>
    </source>
</evidence>
<dbReference type="PROSITE" id="PS50931">
    <property type="entry name" value="HTH_LYSR"/>
    <property type="match status" value="1"/>
</dbReference>
<dbReference type="SUPFAM" id="SSF53850">
    <property type="entry name" value="Periplasmic binding protein-like II"/>
    <property type="match status" value="1"/>
</dbReference>
<keyword evidence="2" id="KW-0805">Transcription regulation</keyword>
<dbReference type="PRINTS" id="PR00039">
    <property type="entry name" value="HTHLYSR"/>
</dbReference>
<dbReference type="SUPFAM" id="SSF46785">
    <property type="entry name" value="Winged helix' DNA-binding domain"/>
    <property type="match status" value="1"/>
</dbReference>
<dbReference type="Gene3D" id="1.10.10.10">
    <property type="entry name" value="Winged helix-like DNA-binding domain superfamily/Winged helix DNA-binding domain"/>
    <property type="match status" value="1"/>
</dbReference>
<dbReference type="Pfam" id="PF03466">
    <property type="entry name" value="LysR_substrate"/>
    <property type="match status" value="1"/>
</dbReference>